<proteinExistence type="predicted"/>
<dbReference type="Gene3D" id="1.20.5.4130">
    <property type="match status" value="1"/>
</dbReference>
<keyword evidence="1" id="KW-0677">Repeat</keyword>
<gene>
    <name evidence="6" type="primary">VvCHDp000519_11</name>
    <name evidence="6" type="ORF">CK203_022246</name>
</gene>
<dbReference type="InterPro" id="IPR038005">
    <property type="entry name" value="RX-like_CC"/>
</dbReference>
<protein>
    <submittedName>
        <fullName evidence="6">Putative disease resistance protein</fullName>
    </submittedName>
</protein>
<dbReference type="Gene3D" id="3.40.50.300">
    <property type="entry name" value="P-loop containing nucleotide triphosphate hydrolases"/>
    <property type="match status" value="1"/>
</dbReference>
<dbReference type="PANTHER" id="PTHR19338:SF66">
    <property type="entry name" value="NB-ARC DOMAIN-CONTAINING PROTEIN"/>
    <property type="match status" value="1"/>
</dbReference>
<dbReference type="SUPFAM" id="SSF52540">
    <property type="entry name" value="P-loop containing nucleoside triphosphate hydrolases"/>
    <property type="match status" value="1"/>
</dbReference>
<dbReference type="GO" id="GO:0006952">
    <property type="term" value="P:defense response"/>
    <property type="evidence" value="ECO:0007669"/>
    <property type="project" value="UniProtKB-KW"/>
</dbReference>
<comment type="caution">
    <text evidence="6">The sequence shown here is derived from an EMBL/GenBank/DDBJ whole genome shotgun (WGS) entry which is preliminary data.</text>
</comment>
<keyword evidence="3" id="KW-0611">Plant defense</keyword>
<organism evidence="6 7">
    <name type="scientific">Vitis vinifera</name>
    <name type="common">Grape</name>
    <dbReference type="NCBI Taxonomy" id="29760"/>
    <lineage>
        <taxon>Eukaryota</taxon>
        <taxon>Viridiplantae</taxon>
        <taxon>Streptophyta</taxon>
        <taxon>Embryophyta</taxon>
        <taxon>Tracheophyta</taxon>
        <taxon>Spermatophyta</taxon>
        <taxon>Magnoliopsida</taxon>
        <taxon>eudicotyledons</taxon>
        <taxon>Gunneridae</taxon>
        <taxon>Pentapetalae</taxon>
        <taxon>rosids</taxon>
        <taxon>Vitales</taxon>
        <taxon>Vitaceae</taxon>
        <taxon>Viteae</taxon>
        <taxon>Vitis</taxon>
    </lineage>
</organism>
<evidence type="ECO:0000259" key="5">
    <source>
        <dbReference type="Pfam" id="PF18052"/>
    </source>
</evidence>
<dbReference type="InterPro" id="IPR002182">
    <property type="entry name" value="NB-ARC"/>
</dbReference>
<dbReference type="FunFam" id="3.40.50.300:FF:001091">
    <property type="entry name" value="Probable disease resistance protein At1g61300"/>
    <property type="match status" value="1"/>
</dbReference>
<keyword evidence="2" id="KW-0547">Nucleotide-binding</keyword>
<dbReference type="InterPro" id="IPR041118">
    <property type="entry name" value="Rx_N"/>
</dbReference>
<dbReference type="InterPro" id="IPR027417">
    <property type="entry name" value="P-loop_NTPase"/>
</dbReference>
<evidence type="ECO:0000256" key="3">
    <source>
        <dbReference type="ARBA" id="ARBA00022821"/>
    </source>
</evidence>
<feature type="domain" description="NB-ARC" evidence="4">
    <location>
        <begin position="164"/>
        <end position="338"/>
    </location>
</feature>
<dbReference type="PANTHER" id="PTHR19338">
    <property type="entry name" value="TRANSLOCASE OF INNER MITOCHONDRIAL MEMBRANE 13 HOMOLOG"/>
    <property type="match status" value="1"/>
</dbReference>
<evidence type="ECO:0000313" key="7">
    <source>
        <dbReference type="Proteomes" id="UP000288805"/>
    </source>
</evidence>
<feature type="domain" description="Disease resistance N-terminal" evidence="5">
    <location>
        <begin position="5"/>
        <end position="88"/>
    </location>
</feature>
<dbReference type="Proteomes" id="UP000288805">
    <property type="component" value="Unassembled WGS sequence"/>
</dbReference>
<dbReference type="AlphaFoldDB" id="A0A438I9J6"/>
<reference evidence="6 7" key="1">
    <citation type="journal article" date="2018" name="PLoS Genet.">
        <title>Population sequencing reveals clonal diversity and ancestral inbreeding in the grapevine cultivar Chardonnay.</title>
        <authorList>
            <person name="Roach M.J."/>
            <person name="Johnson D.L."/>
            <person name="Bohlmann J."/>
            <person name="van Vuuren H.J."/>
            <person name="Jones S.J."/>
            <person name="Pretorius I.S."/>
            <person name="Schmidt S.A."/>
            <person name="Borneman A.R."/>
        </authorList>
    </citation>
    <scope>NUCLEOTIDE SEQUENCE [LARGE SCALE GENOMIC DNA]</scope>
    <source>
        <strain evidence="7">cv. Chardonnay</strain>
        <tissue evidence="6">Leaf</tissue>
    </source>
</reference>
<name>A0A438I9J6_VITVI</name>
<dbReference type="PRINTS" id="PR00364">
    <property type="entry name" value="DISEASERSIST"/>
</dbReference>
<evidence type="ECO:0000256" key="1">
    <source>
        <dbReference type="ARBA" id="ARBA00022737"/>
    </source>
</evidence>
<evidence type="ECO:0000313" key="6">
    <source>
        <dbReference type="EMBL" id="RVW93360.1"/>
    </source>
</evidence>
<sequence>MERAVISFVVNRIGDQLIEEAVFLKDVRPRIERLHRDLRAINCFLEAADAKQEEDPRVRNWVSDIRDVAYDAEDVVDMFILKAEALRRKIFVKRVFQKPRCLHNLGKKIDDVQTNLQDISKRREILGIKNIGEGTSTSTQMLQNLRRTTPRAEKHVIVGLNEEAKELVKQLTKGDPRRRVISIVGMGGIGKTTLAKKIYNHSRVVDHFQSCRALVYVSQDCRPRDIFQQILNQFPYTPTGDEARKIEKLQENELGDFLHKRLKEKRFLVVLDDIWGSDDWKCLANAFPEESDGSRLLLTTRNKDVSLLADAQSVPYEVKLLSDTESWTLFCRSAIPDNVTESCPPELKEFGKGW</sequence>
<accession>A0A438I9J6</accession>
<dbReference type="GO" id="GO:0043531">
    <property type="term" value="F:ADP binding"/>
    <property type="evidence" value="ECO:0007669"/>
    <property type="project" value="InterPro"/>
</dbReference>
<evidence type="ECO:0000256" key="2">
    <source>
        <dbReference type="ARBA" id="ARBA00022741"/>
    </source>
</evidence>
<evidence type="ECO:0000259" key="4">
    <source>
        <dbReference type="Pfam" id="PF00931"/>
    </source>
</evidence>
<dbReference type="Pfam" id="PF00931">
    <property type="entry name" value="NB-ARC"/>
    <property type="match status" value="1"/>
</dbReference>
<dbReference type="Pfam" id="PF18052">
    <property type="entry name" value="Rx_N"/>
    <property type="match status" value="1"/>
</dbReference>
<dbReference type="EMBL" id="QGNW01000130">
    <property type="protein sequence ID" value="RVW93360.1"/>
    <property type="molecule type" value="Genomic_DNA"/>
</dbReference>
<dbReference type="CDD" id="cd14798">
    <property type="entry name" value="RX-CC_like"/>
    <property type="match status" value="1"/>
</dbReference>